<evidence type="ECO:0000256" key="2">
    <source>
        <dbReference type="ARBA" id="ARBA00023002"/>
    </source>
</evidence>
<name>A0ABY4FWI2_9MICO</name>
<evidence type="ECO:0000256" key="1">
    <source>
        <dbReference type="ARBA" id="ARBA00006484"/>
    </source>
</evidence>
<dbReference type="InterPro" id="IPR036291">
    <property type="entry name" value="NAD(P)-bd_dom_sf"/>
</dbReference>
<keyword evidence="5" id="KW-1185">Reference proteome</keyword>
<feature type="domain" description="Ketoreductase" evidence="3">
    <location>
        <begin position="9"/>
        <end position="191"/>
    </location>
</feature>
<evidence type="ECO:0000313" key="5">
    <source>
        <dbReference type="Proteomes" id="UP000831775"/>
    </source>
</evidence>
<dbReference type="InterPro" id="IPR002347">
    <property type="entry name" value="SDR_fam"/>
</dbReference>
<sequence>MEQHATATSPAVITGGARGLGYSLASALAATGTSVALLDVLPEVSDSATRLADEHGVSAVGLRVDVTDQAAVAAAFAEAADQLGTPRTLITAAGITAWNDSVDVSAEEWRRVMSVNLDGTFFASQAFARSLLRDGLTGSAVLVASMSGSIVNVPQFQASYNASKAAVAHLAKSLAVEWAPSGIRVNSISPGYFLSDMTRQFTEANPELARDWIARIPAGRMGEPADLHGLVLFLASAASTYITGQDLIIDGGYTAI</sequence>
<keyword evidence="2" id="KW-0560">Oxidoreductase</keyword>
<dbReference type="SMART" id="SM00822">
    <property type="entry name" value="PKS_KR"/>
    <property type="match status" value="1"/>
</dbReference>
<reference evidence="4 5" key="1">
    <citation type="submission" date="2022-04" db="EMBL/GenBank/DDBJ databases">
        <title>Leucobacter sp. isolated from rhizosphere of onion.</title>
        <authorList>
            <person name="Won M."/>
            <person name="Lee C.-M."/>
            <person name="Woen H.-Y."/>
            <person name="Kwon S.-W."/>
        </authorList>
    </citation>
    <scope>NUCLEOTIDE SEQUENCE [LARGE SCALE GENOMIC DNA]</scope>
    <source>
        <strain evidence="4 5">H25R-14</strain>
    </source>
</reference>
<dbReference type="Proteomes" id="UP000831775">
    <property type="component" value="Chromosome"/>
</dbReference>
<dbReference type="PRINTS" id="PR00080">
    <property type="entry name" value="SDRFAMILY"/>
</dbReference>
<accession>A0ABY4FWI2</accession>
<dbReference type="Pfam" id="PF13561">
    <property type="entry name" value="adh_short_C2"/>
    <property type="match status" value="1"/>
</dbReference>
<dbReference type="PANTHER" id="PTHR43008">
    <property type="entry name" value="BENZIL REDUCTASE"/>
    <property type="match status" value="1"/>
</dbReference>
<dbReference type="SUPFAM" id="SSF51735">
    <property type="entry name" value="NAD(P)-binding Rossmann-fold domains"/>
    <property type="match status" value="1"/>
</dbReference>
<dbReference type="PRINTS" id="PR00081">
    <property type="entry name" value="GDHRDH"/>
</dbReference>
<dbReference type="Gene3D" id="3.40.50.720">
    <property type="entry name" value="NAD(P)-binding Rossmann-like Domain"/>
    <property type="match status" value="1"/>
</dbReference>
<dbReference type="PANTHER" id="PTHR43008:SF14">
    <property type="entry name" value="DEHYDROGENASE ARBD, PUTATIVE-RELATED"/>
    <property type="match status" value="1"/>
</dbReference>
<organism evidence="4 5">
    <name type="scientific">Leucobacter rhizosphaerae</name>
    <dbReference type="NCBI Taxonomy" id="2932245"/>
    <lineage>
        <taxon>Bacteria</taxon>
        <taxon>Bacillati</taxon>
        <taxon>Actinomycetota</taxon>
        <taxon>Actinomycetes</taxon>
        <taxon>Micrococcales</taxon>
        <taxon>Microbacteriaceae</taxon>
        <taxon>Leucobacter</taxon>
    </lineage>
</organism>
<evidence type="ECO:0000259" key="3">
    <source>
        <dbReference type="SMART" id="SM00822"/>
    </source>
</evidence>
<dbReference type="InterPro" id="IPR057326">
    <property type="entry name" value="KR_dom"/>
</dbReference>
<comment type="similarity">
    <text evidence="1">Belongs to the short-chain dehydrogenases/reductases (SDR) family.</text>
</comment>
<proteinExistence type="inferred from homology"/>
<evidence type="ECO:0000313" key="4">
    <source>
        <dbReference type="EMBL" id="UOQ60479.1"/>
    </source>
</evidence>
<dbReference type="InterPro" id="IPR020904">
    <property type="entry name" value="Sc_DH/Rdtase_CS"/>
</dbReference>
<dbReference type="RefSeq" id="WP_244686153.1">
    <property type="nucleotide sequence ID" value="NZ_CP095043.1"/>
</dbReference>
<dbReference type="EMBL" id="CP095043">
    <property type="protein sequence ID" value="UOQ60479.1"/>
    <property type="molecule type" value="Genomic_DNA"/>
</dbReference>
<dbReference type="PROSITE" id="PS00061">
    <property type="entry name" value="ADH_SHORT"/>
    <property type="match status" value="1"/>
</dbReference>
<gene>
    <name evidence="4" type="ORF">MUN76_00360</name>
</gene>
<protein>
    <submittedName>
        <fullName evidence="4">SDR family oxidoreductase</fullName>
    </submittedName>
</protein>